<dbReference type="RefSeq" id="WP_206964701.1">
    <property type="nucleotide sequence ID" value="NZ_JAFLVX010000007.1"/>
</dbReference>
<reference evidence="2 3" key="1">
    <citation type="submission" date="2021-03" db="EMBL/GenBank/DDBJ databases">
        <title>Enterococcal diversity collection.</title>
        <authorList>
            <person name="Gilmore M.S."/>
            <person name="Schwartzman J."/>
            <person name="Van Tyne D."/>
            <person name="Martin M."/>
            <person name="Earl A.M."/>
            <person name="Manson A.L."/>
            <person name="Straub T."/>
            <person name="Salamzade R."/>
            <person name="Saavedra J."/>
            <person name="Lebreton F."/>
            <person name="Prichula J."/>
            <person name="Schaufler K."/>
            <person name="Gaca A."/>
            <person name="Sgardioli B."/>
            <person name="Wagenaar J."/>
            <person name="Strong T."/>
        </authorList>
    </citation>
    <scope>NUCLEOTIDE SEQUENCE [LARGE SCALE GENOMIC DNA]</scope>
    <source>
        <strain evidence="2 3">DIV0080</strain>
    </source>
</reference>
<keyword evidence="1" id="KW-0812">Transmembrane</keyword>
<dbReference type="EMBL" id="JAFLVX010000007">
    <property type="protein sequence ID" value="MBO0475888.1"/>
    <property type="molecule type" value="Genomic_DNA"/>
</dbReference>
<accession>A0ABS3HQ81</accession>
<keyword evidence="1" id="KW-0472">Membrane</keyword>
<protein>
    <submittedName>
        <fullName evidence="2">Uncharacterized protein</fullName>
    </submittedName>
</protein>
<evidence type="ECO:0000313" key="3">
    <source>
        <dbReference type="Proteomes" id="UP000664857"/>
    </source>
</evidence>
<feature type="transmembrane region" description="Helical" evidence="1">
    <location>
        <begin position="6"/>
        <end position="25"/>
    </location>
</feature>
<dbReference type="Proteomes" id="UP000664857">
    <property type="component" value="Unassembled WGS sequence"/>
</dbReference>
<proteinExistence type="predicted"/>
<name>A0ABS3HQ81_9ENTE</name>
<evidence type="ECO:0000256" key="1">
    <source>
        <dbReference type="SAM" id="Phobius"/>
    </source>
</evidence>
<evidence type="ECO:0000313" key="2">
    <source>
        <dbReference type="EMBL" id="MBO0475888.1"/>
    </source>
</evidence>
<sequence length="206" mass="23689">MGLIEVIASVVMLGILLPGVAYLFVFSQSVLRSNQARSEGIQVAEDIKQVLEYRSQTQDIADLNRLAIVEINDSVTLDEATQMRRDHLIIDNTGIQYESKNLPLYGEVPIEETDGDKGEFLRKISYTKEKALPESLNTRENQLYMGNYLTWSKEKKTYEPTPYLVRIDVEDRDKRIEEAVNLEIGVWDERTGSKLYSTVYKWAVKF</sequence>
<gene>
    <name evidence="2" type="ORF">DOK76_02320</name>
</gene>
<comment type="caution">
    <text evidence="2">The sequence shown here is derived from an EMBL/GenBank/DDBJ whole genome shotgun (WGS) entry which is preliminary data.</text>
</comment>
<organism evidence="2 3">
    <name type="scientific">Candidatus Vagococcus giribetii</name>
    <dbReference type="NCBI Taxonomy" id="2230876"/>
    <lineage>
        <taxon>Bacteria</taxon>
        <taxon>Bacillati</taxon>
        <taxon>Bacillota</taxon>
        <taxon>Bacilli</taxon>
        <taxon>Lactobacillales</taxon>
        <taxon>Enterococcaceae</taxon>
        <taxon>Vagococcus</taxon>
    </lineage>
</organism>
<keyword evidence="1" id="KW-1133">Transmembrane helix</keyword>
<keyword evidence="3" id="KW-1185">Reference proteome</keyword>